<accession>A0A1X7U997</accession>
<proteinExistence type="predicted"/>
<keyword evidence="1" id="KW-0732">Signal</keyword>
<dbReference type="EnsemblMetazoa" id="Aqu2.1.24031_001">
    <property type="protein sequence ID" value="Aqu2.1.24031_001"/>
    <property type="gene ID" value="Aqu2.1.24031"/>
</dbReference>
<evidence type="ECO:0000256" key="1">
    <source>
        <dbReference type="SAM" id="SignalP"/>
    </source>
</evidence>
<feature type="signal peptide" evidence="1">
    <location>
        <begin position="1"/>
        <end position="18"/>
    </location>
</feature>
<sequence length="49" mass="5453">MIIIIIIIIIMIAKDAEKNEILNLYGIFNSGTLGGSRHILLSLLSRMIL</sequence>
<feature type="chain" id="PRO_5012394876" evidence="1">
    <location>
        <begin position="19"/>
        <end position="49"/>
    </location>
</feature>
<name>A0A1X7U997_AMPQE</name>
<protein>
    <submittedName>
        <fullName evidence="2">Uncharacterized protein</fullName>
    </submittedName>
</protein>
<organism evidence="2">
    <name type="scientific">Amphimedon queenslandica</name>
    <name type="common">Sponge</name>
    <dbReference type="NCBI Taxonomy" id="400682"/>
    <lineage>
        <taxon>Eukaryota</taxon>
        <taxon>Metazoa</taxon>
        <taxon>Porifera</taxon>
        <taxon>Demospongiae</taxon>
        <taxon>Heteroscleromorpha</taxon>
        <taxon>Haplosclerida</taxon>
        <taxon>Niphatidae</taxon>
        <taxon>Amphimedon</taxon>
    </lineage>
</organism>
<reference evidence="2" key="1">
    <citation type="submission" date="2017-05" db="UniProtKB">
        <authorList>
            <consortium name="EnsemblMetazoa"/>
        </authorList>
    </citation>
    <scope>IDENTIFICATION</scope>
</reference>
<dbReference type="InParanoid" id="A0A1X7U997"/>
<dbReference type="AlphaFoldDB" id="A0A1X7U997"/>
<evidence type="ECO:0000313" key="2">
    <source>
        <dbReference type="EnsemblMetazoa" id="Aqu2.1.24031_001"/>
    </source>
</evidence>